<name>A0ABY7E5H8_MYAAR</name>
<evidence type="ECO:0000313" key="2">
    <source>
        <dbReference type="EMBL" id="WAR03664.1"/>
    </source>
</evidence>
<evidence type="ECO:0000313" key="3">
    <source>
        <dbReference type="Proteomes" id="UP001164746"/>
    </source>
</evidence>
<proteinExistence type="predicted"/>
<keyword evidence="1" id="KW-0732">Signal</keyword>
<organism evidence="2 3">
    <name type="scientific">Mya arenaria</name>
    <name type="common">Soft-shell clam</name>
    <dbReference type="NCBI Taxonomy" id="6604"/>
    <lineage>
        <taxon>Eukaryota</taxon>
        <taxon>Metazoa</taxon>
        <taxon>Spiralia</taxon>
        <taxon>Lophotrochozoa</taxon>
        <taxon>Mollusca</taxon>
        <taxon>Bivalvia</taxon>
        <taxon>Autobranchia</taxon>
        <taxon>Heteroconchia</taxon>
        <taxon>Euheterodonta</taxon>
        <taxon>Imparidentia</taxon>
        <taxon>Neoheterodontei</taxon>
        <taxon>Myida</taxon>
        <taxon>Myoidea</taxon>
        <taxon>Myidae</taxon>
        <taxon>Mya</taxon>
    </lineage>
</organism>
<dbReference type="Proteomes" id="UP001164746">
    <property type="component" value="Chromosome 4"/>
</dbReference>
<evidence type="ECO:0000256" key="1">
    <source>
        <dbReference type="SAM" id="SignalP"/>
    </source>
</evidence>
<dbReference type="PANTHER" id="PTHR11362">
    <property type="entry name" value="PHOSPHATIDYLETHANOLAMINE-BINDING PROTEIN"/>
    <property type="match status" value="1"/>
</dbReference>
<dbReference type="EMBL" id="CP111015">
    <property type="protein sequence ID" value="WAR03664.1"/>
    <property type="molecule type" value="Genomic_DNA"/>
</dbReference>
<dbReference type="PANTHER" id="PTHR11362:SF82">
    <property type="entry name" value="PHOSPHATIDYLETHANOLAMINE-BINDING PROTEIN 4"/>
    <property type="match status" value="1"/>
</dbReference>
<dbReference type="SUPFAM" id="SSF49777">
    <property type="entry name" value="PEBP-like"/>
    <property type="match status" value="2"/>
</dbReference>
<keyword evidence="3" id="KW-1185">Reference proteome</keyword>
<reference evidence="2" key="1">
    <citation type="submission" date="2022-11" db="EMBL/GenBank/DDBJ databases">
        <title>Centuries of genome instability and evolution in soft-shell clam transmissible cancer (bioRxiv).</title>
        <authorList>
            <person name="Hart S.F.M."/>
            <person name="Yonemitsu M.A."/>
            <person name="Giersch R.M."/>
            <person name="Beal B.F."/>
            <person name="Arriagada G."/>
            <person name="Davis B.W."/>
            <person name="Ostrander E.A."/>
            <person name="Goff S.P."/>
            <person name="Metzger M.J."/>
        </authorList>
    </citation>
    <scope>NUCLEOTIDE SEQUENCE</scope>
    <source>
        <strain evidence="2">MELC-2E11</strain>
        <tissue evidence="2">Siphon/mantle</tissue>
    </source>
</reference>
<dbReference type="Pfam" id="PF01161">
    <property type="entry name" value="PBP"/>
    <property type="match status" value="1"/>
</dbReference>
<feature type="signal peptide" evidence="1">
    <location>
        <begin position="1"/>
        <end position="17"/>
    </location>
</feature>
<protein>
    <submittedName>
        <fullName evidence="2">MFT1-like protein</fullName>
    </submittedName>
</protein>
<feature type="chain" id="PRO_5045071965" evidence="1">
    <location>
        <begin position="18"/>
        <end position="563"/>
    </location>
</feature>
<dbReference type="Gene3D" id="3.90.280.10">
    <property type="entry name" value="PEBP-like"/>
    <property type="match status" value="2"/>
</dbReference>
<dbReference type="InterPro" id="IPR036610">
    <property type="entry name" value="PEBP-like_sf"/>
</dbReference>
<gene>
    <name evidence="2" type="ORF">MAR_010222</name>
</gene>
<dbReference type="InterPro" id="IPR035810">
    <property type="entry name" value="PEBP_euk"/>
</dbReference>
<sequence length="563" mass="62450">MFGTVVIILTFAAPAVASPCAMENRTSQLTDCLQGIGAALKDTSAFWFGESYRTRCPPGSEISDLQCTNSRLDSNDSVMTRMFETQDGFDVTKLDRTLDLNYTSIGRNYSGCGTTYVWDGEEMWTHDVDPLAGDVEHPWYLRDSPMFHWDVKAGEENSFFTLVIYDVGYPVYHGVYINIPGNNISAADVIDAYHGPKVSTSIENPYLFLLYKHSARVTPPQELLDEINPSSWGNAKDYDLKRFAEKLGFTALHEKPRPFIPPTASLSVWLDVHMSTEDLSFVACCKNFIYEAYETFLDPIGNRIFNSAHMRTEANVTYTMRKAGFPGQTFGPDELYALVTFDPDVPSATVGTEEKPLLHGLVVNIRNGSVPTGDEVLRYSGPSPPDQKPHFYYFLLYRQSSELNATLMSTYSANNARYLFDINRLVSEQSLTLVGASWFRATTDPYTITRVLGRDSSQSESLCATIPGGKPEPCPTSAASTLPLSGALPFTTLALMLMATIMHRERERERERENTHSAYTIGYVRISYKVRGVLGKLVLHPVAELGAAGERDIDAGTESGVGG</sequence>
<accession>A0ABY7E5H8</accession>
<dbReference type="InterPro" id="IPR008914">
    <property type="entry name" value="PEBP"/>
</dbReference>